<dbReference type="KEGG" id="boz:DBV39_03105"/>
<proteinExistence type="predicted"/>
<feature type="chain" id="PRO_5015319625" evidence="1">
    <location>
        <begin position="20"/>
        <end position="180"/>
    </location>
</feature>
<gene>
    <name evidence="2" type="ORF">DBV39_03105</name>
</gene>
<dbReference type="RefSeq" id="WP_108620313.1">
    <property type="nucleotide sequence ID" value="NZ_CP028901.1"/>
</dbReference>
<organism evidence="2 3">
    <name type="scientific">Orrella marina</name>
    <dbReference type="NCBI Taxonomy" id="2163011"/>
    <lineage>
        <taxon>Bacteria</taxon>
        <taxon>Pseudomonadati</taxon>
        <taxon>Pseudomonadota</taxon>
        <taxon>Betaproteobacteria</taxon>
        <taxon>Burkholderiales</taxon>
        <taxon>Alcaligenaceae</taxon>
        <taxon>Orrella</taxon>
    </lineage>
</organism>
<evidence type="ECO:0000256" key="1">
    <source>
        <dbReference type="SAM" id="SignalP"/>
    </source>
</evidence>
<reference evidence="2 3" key="1">
    <citation type="submission" date="2018-04" db="EMBL/GenBank/DDBJ databases">
        <title>Bordetella sp. HZ20 isolated from seawater.</title>
        <authorList>
            <person name="Sun C."/>
        </authorList>
    </citation>
    <scope>NUCLEOTIDE SEQUENCE [LARGE SCALE GENOMIC DNA]</scope>
    <source>
        <strain evidence="2 3">HZ20</strain>
    </source>
</reference>
<dbReference type="InterPro" id="IPR024409">
    <property type="entry name" value="DUF3833"/>
</dbReference>
<evidence type="ECO:0000313" key="2">
    <source>
        <dbReference type="EMBL" id="AWB32872.1"/>
    </source>
</evidence>
<dbReference type="OrthoDB" id="5296954at2"/>
<evidence type="ECO:0000313" key="3">
    <source>
        <dbReference type="Proteomes" id="UP000244571"/>
    </source>
</evidence>
<protein>
    <submittedName>
        <fullName evidence="2">DUF3833 domain-containing protein</fullName>
    </submittedName>
</protein>
<accession>A0A2R4XGC3</accession>
<dbReference type="Proteomes" id="UP000244571">
    <property type="component" value="Chromosome"/>
</dbReference>
<keyword evidence="1" id="KW-0732">Signal</keyword>
<dbReference type="AlphaFoldDB" id="A0A2R4XGC3"/>
<sequence>MKLKSILAATSAAVLTACASVDVEQYASEEPRLVMSEFFDGKMDAWGIFQKRNGELARRFHVEIIGTWESPTEGQLDEYFTYADGEKSRRLWKLSQQADGTWHGTADDVEGVAIGKVAGNALHWKYVLQLPVDGKVYNVDFDDWMWLMDGNTMMNRSVMSKYGFRLGEVSLLFRKREPGS</sequence>
<dbReference type="EMBL" id="CP028901">
    <property type="protein sequence ID" value="AWB32872.1"/>
    <property type="molecule type" value="Genomic_DNA"/>
</dbReference>
<feature type="signal peptide" evidence="1">
    <location>
        <begin position="1"/>
        <end position="19"/>
    </location>
</feature>
<keyword evidence="3" id="KW-1185">Reference proteome</keyword>
<dbReference type="Pfam" id="PF12915">
    <property type="entry name" value="DUF3833"/>
    <property type="match status" value="1"/>
</dbReference>
<name>A0A2R4XGC3_9BURK</name>
<dbReference type="PROSITE" id="PS51257">
    <property type="entry name" value="PROKAR_LIPOPROTEIN"/>
    <property type="match status" value="1"/>
</dbReference>